<dbReference type="InterPro" id="IPR024289">
    <property type="entry name" value="DUF3828"/>
</dbReference>
<gene>
    <name evidence="2" type="ORF">AAFP95_09825</name>
</gene>
<dbReference type="Pfam" id="PF12883">
    <property type="entry name" value="DUF3828"/>
    <property type="match status" value="1"/>
</dbReference>
<dbReference type="Gene3D" id="3.10.450.50">
    <property type="match status" value="1"/>
</dbReference>
<protein>
    <submittedName>
        <fullName evidence="2">DUF3828 domain-containing protein</fullName>
    </submittedName>
</protein>
<reference evidence="2 3" key="1">
    <citation type="submission" date="2024-04" db="EMBL/GenBank/DDBJ databases">
        <title>Genome sequencing and assembly of rice foliar adapted Chryseobacterium endophyticum OsEnb-ALM-A6.</title>
        <authorList>
            <person name="Kumar S."/>
            <person name="Javed M."/>
            <person name="Chouhan V."/>
            <person name="Charishma K."/>
            <person name="Patel A."/>
            <person name="Kumar M."/>
            <person name="Sahu K.P."/>
            <person name="Kumar A."/>
        </authorList>
    </citation>
    <scope>NUCLEOTIDE SEQUENCE [LARGE SCALE GENOMIC DNA]</scope>
    <source>
        <strain evidence="2 3">OsEnb-ALM-A6</strain>
    </source>
</reference>
<evidence type="ECO:0000259" key="1">
    <source>
        <dbReference type="Pfam" id="PF12883"/>
    </source>
</evidence>
<dbReference type="AlphaFoldDB" id="A0AAU6WVI6"/>
<evidence type="ECO:0000313" key="2">
    <source>
        <dbReference type="EMBL" id="XAO76070.1"/>
    </source>
</evidence>
<dbReference type="Proteomes" id="UP001463665">
    <property type="component" value="Chromosome"/>
</dbReference>
<name>A0AAU6WVI6_9FLAO</name>
<sequence>MKIISFLIISFFFIHCKQETKNPYLITSMVQKNTHSEEAIKMLKDFYLNFYSSDEPLDKKKSMKDFVSSRVLKRIDSLTKNPENLIIDYDPFIKGQDYNGESIKKSLEIKPLKNNDEYRVSFLQFGEKDEAKTNIDVLVKKDNSGKFLIYSIINDEHLNFK</sequence>
<feature type="domain" description="DUF3828" evidence="1">
    <location>
        <begin position="44"/>
        <end position="155"/>
    </location>
</feature>
<organism evidence="2 3">
    <name type="scientific">Chryseobacterium endophyticum</name>
    <dbReference type="NCBI Taxonomy" id="1854762"/>
    <lineage>
        <taxon>Bacteria</taxon>
        <taxon>Pseudomonadati</taxon>
        <taxon>Bacteroidota</taxon>
        <taxon>Flavobacteriia</taxon>
        <taxon>Flavobacteriales</taxon>
        <taxon>Weeksellaceae</taxon>
        <taxon>Chryseobacterium group</taxon>
        <taxon>Chryseobacterium</taxon>
    </lineage>
</organism>
<evidence type="ECO:0000313" key="3">
    <source>
        <dbReference type="Proteomes" id="UP001463665"/>
    </source>
</evidence>
<proteinExistence type="predicted"/>
<dbReference type="RefSeq" id="WP_294198136.1">
    <property type="nucleotide sequence ID" value="NZ_CP154834.1"/>
</dbReference>
<accession>A0AAU6WVI6</accession>
<dbReference type="EMBL" id="CP154834">
    <property type="protein sequence ID" value="XAO76070.1"/>
    <property type="molecule type" value="Genomic_DNA"/>
</dbReference>
<keyword evidence="3" id="KW-1185">Reference proteome</keyword>